<dbReference type="SMART" id="SM01395">
    <property type="entry name" value="Tbf5"/>
    <property type="match status" value="1"/>
</dbReference>
<evidence type="ECO:0000256" key="1">
    <source>
        <dbReference type="RuleBase" id="RU368032"/>
    </source>
</evidence>
<keyword evidence="1" id="KW-0227">DNA damage</keyword>
<proteinExistence type="inferred from homology"/>
<dbReference type="GO" id="GO:0006367">
    <property type="term" value="P:transcription initiation at RNA polymerase II promoter"/>
    <property type="evidence" value="ECO:0007669"/>
    <property type="project" value="UniProtKB-UniRule"/>
</dbReference>
<accession>A0A8J5XI16</accession>
<evidence type="ECO:0000313" key="2">
    <source>
        <dbReference type="EMBL" id="KAG8464728.1"/>
    </source>
</evidence>
<keyword evidence="1" id="KW-0804">Transcription</keyword>
<comment type="function">
    <text evidence="1">In NER, TFIIH acts by opening DNA around the lesion to allow the excision of the damaged oligonucleotide and its replacement by a new DNA fragment. In transcription, TFIIH has an essential role in transcription initiation. When the pre-initiation complex (PIC) has been established, TFIIH is required for promoter opening and promoter escape.</text>
</comment>
<organism evidence="2 3">
    <name type="scientific">Diacronema lutheri</name>
    <name type="common">Unicellular marine alga</name>
    <name type="synonym">Monochrysis lutheri</name>
    <dbReference type="NCBI Taxonomy" id="2081491"/>
    <lineage>
        <taxon>Eukaryota</taxon>
        <taxon>Haptista</taxon>
        <taxon>Haptophyta</taxon>
        <taxon>Pavlovophyceae</taxon>
        <taxon>Pavlovales</taxon>
        <taxon>Pavlovaceae</taxon>
        <taxon>Diacronema</taxon>
    </lineage>
</organism>
<dbReference type="EMBL" id="JAGTXO010000012">
    <property type="protein sequence ID" value="KAG8464728.1"/>
    <property type="molecule type" value="Genomic_DNA"/>
</dbReference>
<keyword evidence="1" id="KW-0539">Nucleus</keyword>
<evidence type="ECO:0000313" key="3">
    <source>
        <dbReference type="Proteomes" id="UP000751190"/>
    </source>
</evidence>
<sequence>MVNTAKNLILIECDIPTKAFIQKVDEDLRAEGRGQGDHRTGSWIREDLDDTHLLIYKELLEPMRQKLDERNRANTFDRDS</sequence>
<dbReference type="InterPro" id="IPR009400">
    <property type="entry name" value="TFIIH_TTDA/Tfb5"/>
</dbReference>
<comment type="similarity">
    <text evidence="1">Belongs to the TFB5 family.</text>
</comment>
<protein>
    <recommendedName>
        <fullName evidence="1">General transcription and DNA repair factor IIH subunit TFB5</fullName>
    </recommendedName>
</protein>
<dbReference type="Pfam" id="PF06331">
    <property type="entry name" value="Tfb5"/>
    <property type="match status" value="1"/>
</dbReference>
<reference evidence="2" key="1">
    <citation type="submission" date="2021-05" db="EMBL/GenBank/DDBJ databases">
        <title>The genome of the haptophyte Pavlova lutheri (Diacronema luteri, Pavlovales) - a model for lipid biosynthesis in eukaryotic algae.</title>
        <authorList>
            <person name="Hulatt C.J."/>
            <person name="Posewitz M.C."/>
        </authorList>
    </citation>
    <scope>NUCLEOTIDE SEQUENCE</scope>
    <source>
        <strain evidence="2">NIVA-4/92</strain>
    </source>
</reference>
<keyword evidence="1" id="KW-0234">DNA repair</keyword>
<dbReference type="Gene3D" id="3.30.70.1220">
    <property type="entry name" value="TFB5-like"/>
    <property type="match status" value="1"/>
</dbReference>
<dbReference type="Proteomes" id="UP000751190">
    <property type="component" value="Unassembled WGS sequence"/>
</dbReference>
<comment type="subunit">
    <text evidence="1">Component of the 7-subunit TFIIH core complex.</text>
</comment>
<dbReference type="GO" id="GO:0006289">
    <property type="term" value="P:nucleotide-excision repair"/>
    <property type="evidence" value="ECO:0007669"/>
    <property type="project" value="InterPro"/>
</dbReference>
<gene>
    <name evidence="2" type="ORF">KFE25_010096</name>
</gene>
<dbReference type="AlphaFoldDB" id="A0A8J5XI16"/>
<keyword evidence="1" id="KW-0805">Transcription regulation</keyword>
<dbReference type="SUPFAM" id="SSF142897">
    <property type="entry name" value="TFB5-like"/>
    <property type="match status" value="1"/>
</dbReference>
<comment type="subcellular location">
    <subcellularLocation>
        <location evidence="1">Nucleus</location>
    </subcellularLocation>
</comment>
<dbReference type="InterPro" id="IPR035935">
    <property type="entry name" value="TFB5-like_sf"/>
</dbReference>
<dbReference type="GO" id="GO:0000439">
    <property type="term" value="C:transcription factor TFIIH core complex"/>
    <property type="evidence" value="ECO:0007669"/>
    <property type="project" value="UniProtKB-UniRule"/>
</dbReference>
<dbReference type="OrthoDB" id="354at2759"/>
<name>A0A8J5XI16_DIALT</name>
<keyword evidence="3" id="KW-1185">Reference proteome</keyword>
<comment type="caution">
    <text evidence="2">The sequence shown here is derived from an EMBL/GenBank/DDBJ whole genome shotgun (WGS) entry which is preliminary data.</text>
</comment>